<name>A0A078M752_9STAP</name>
<dbReference type="OrthoDB" id="2390089at2"/>
<protein>
    <recommendedName>
        <fullName evidence="5">Lipoprotein</fullName>
    </recommendedName>
</protein>
<keyword evidence="4" id="KW-1185">Reference proteome</keyword>
<dbReference type="eggNOG" id="ENOG5033VCR">
    <property type="taxonomic scope" value="Bacteria"/>
</dbReference>
<dbReference type="RefSeq" id="WP_035810112.1">
    <property type="nucleotide sequence ID" value="NZ_CCSE01000001.1"/>
</dbReference>
<feature type="chain" id="PRO_5038988577" description="Lipoprotein" evidence="2">
    <location>
        <begin position="18"/>
        <end position="295"/>
    </location>
</feature>
<dbReference type="EMBL" id="CCSE01000001">
    <property type="protein sequence ID" value="CEA02114.1"/>
    <property type="molecule type" value="Genomic_DNA"/>
</dbReference>
<organism evidence="3 4">
    <name type="scientific">Jeotgalicoccus saudimassiliensis</name>
    <dbReference type="NCBI Taxonomy" id="1461582"/>
    <lineage>
        <taxon>Bacteria</taxon>
        <taxon>Bacillati</taxon>
        <taxon>Bacillota</taxon>
        <taxon>Bacilli</taxon>
        <taxon>Bacillales</taxon>
        <taxon>Staphylococcaceae</taxon>
        <taxon>Jeotgalicoccus</taxon>
    </lineage>
</organism>
<evidence type="ECO:0000313" key="4">
    <source>
        <dbReference type="Proteomes" id="UP000044136"/>
    </source>
</evidence>
<feature type="compositionally biased region" description="Acidic residues" evidence="1">
    <location>
        <begin position="24"/>
        <end position="51"/>
    </location>
</feature>
<proteinExistence type="predicted"/>
<sequence length="295" mass="33295">MKKWIILLLTVTMITLAACSTDVPEADTENETDNTSEETDSEADKQDDSEEQTGQSDSAEQDGDDSEAAEDEEKSEESTSDNESKEDDQQTETNENTVNEPDYTAAEHCIMTQLTECENVPEADQFQAYRDLVEDGTLPQVPGSGCLPCAVKYSFEVKYGDSNQVNSTVLPRSDKMPADIANPSEFVQQYLFALPSYFNNEDEVALSFYLPESPGYHALFANRASGNYSNHMTYSVFIDSVVENPDGSQYVYATREYSHINTDSVYEVYARYQVVEQDGRYYLTDYQELENRRVE</sequence>
<dbReference type="Proteomes" id="UP000044136">
    <property type="component" value="Unassembled WGS sequence"/>
</dbReference>
<dbReference type="PROSITE" id="PS51257">
    <property type="entry name" value="PROKAR_LIPOPROTEIN"/>
    <property type="match status" value="1"/>
</dbReference>
<gene>
    <name evidence="3" type="ORF">BN1048_01603</name>
</gene>
<dbReference type="HOGENOM" id="CLU_942602_0_0_9"/>
<reference evidence="3 4" key="1">
    <citation type="submission" date="2014-07" db="EMBL/GenBank/DDBJ databases">
        <authorList>
            <person name="Urmite Genomes Urmite Genomes"/>
        </authorList>
    </citation>
    <scope>NUCLEOTIDE SEQUENCE [LARGE SCALE GENOMIC DNA]</scope>
    <source>
        <strain evidence="3 4">13MG44_air</strain>
    </source>
</reference>
<accession>A0A078M752</accession>
<dbReference type="AlphaFoldDB" id="A0A078M752"/>
<feature type="signal peptide" evidence="2">
    <location>
        <begin position="1"/>
        <end position="17"/>
    </location>
</feature>
<evidence type="ECO:0000256" key="2">
    <source>
        <dbReference type="SAM" id="SignalP"/>
    </source>
</evidence>
<evidence type="ECO:0008006" key="5">
    <source>
        <dbReference type="Google" id="ProtNLM"/>
    </source>
</evidence>
<evidence type="ECO:0000313" key="3">
    <source>
        <dbReference type="EMBL" id="CEA02114.1"/>
    </source>
</evidence>
<feature type="compositionally biased region" description="Acidic residues" evidence="1">
    <location>
        <begin position="59"/>
        <end position="90"/>
    </location>
</feature>
<feature type="region of interest" description="Disordered" evidence="1">
    <location>
        <begin position="22"/>
        <end position="103"/>
    </location>
</feature>
<keyword evidence="2" id="KW-0732">Signal</keyword>
<evidence type="ECO:0000256" key="1">
    <source>
        <dbReference type="SAM" id="MobiDB-lite"/>
    </source>
</evidence>